<evidence type="ECO:0000256" key="3">
    <source>
        <dbReference type="PIRSR" id="PIRSR000089-1"/>
    </source>
</evidence>
<dbReference type="PANTHER" id="PTHR43153">
    <property type="entry name" value="ELECTRON TRANSFER FLAVOPROTEIN ALPHA"/>
    <property type="match status" value="1"/>
</dbReference>
<dbReference type="STRING" id="91360.SAMN05660330_03353"/>
<feature type="binding site" evidence="3">
    <location>
        <begin position="268"/>
        <end position="275"/>
    </location>
    <ligand>
        <name>FAD</name>
        <dbReference type="ChEBI" id="CHEBI:57692"/>
    </ligand>
</feature>
<dbReference type="InterPro" id="IPR014731">
    <property type="entry name" value="ETF_asu_C"/>
</dbReference>
<keyword evidence="6" id="KW-1185">Reference proteome</keyword>
<evidence type="ECO:0000313" key="6">
    <source>
        <dbReference type="Proteomes" id="UP000199073"/>
    </source>
</evidence>
<keyword evidence="3" id="KW-0274">FAD</keyword>
<dbReference type="GO" id="GO:0050660">
    <property type="term" value="F:flavin adenine dinucleotide binding"/>
    <property type="evidence" value="ECO:0007669"/>
    <property type="project" value="InterPro"/>
</dbReference>
<feature type="binding site" evidence="3">
    <location>
        <begin position="237"/>
        <end position="238"/>
    </location>
    <ligand>
        <name>FAD</name>
        <dbReference type="ChEBI" id="CHEBI:57692"/>
    </ligand>
</feature>
<dbReference type="InterPro" id="IPR001308">
    <property type="entry name" value="ETF_a/FixB"/>
</dbReference>
<dbReference type="InterPro" id="IPR014729">
    <property type="entry name" value="Rossmann-like_a/b/a_fold"/>
</dbReference>
<protein>
    <submittedName>
        <fullName evidence="5">Electron transfer flavoprotein alpha subunit</fullName>
    </submittedName>
</protein>
<dbReference type="SUPFAM" id="SSF52402">
    <property type="entry name" value="Adenine nucleotide alpha hydrolases-like"/>
    <property type="match status" value="1"/>
</dbReference>
<dbReference type="Gene3D" id="3.40.50.1220">
    <property type="entry name" value="TPP-binding domain"/>
    <property type="match status" value="1"/>
</dbReference>
<evidence type="ECO:0000313" key="5">
    <source>
        <dbReference type="EMBL" id="SDP60395.1"/>
    </source>
</evidence>
<comment type="cofactor">
    <cofactor evidence="3">
        <name>FAD</name>
        <dbReference type="ChEBI" id="CHEBI:57692"/>
    </cofactor>
    <text evidence="3">Binds 1 FAD per dimer.</text>
</comment>
<evidence type="ECO:0000259" key="4">
    <source>
        <dbReference type="SMART" id="SM00893"/>
    </source>
</evidence>
<feature type="binding site" evidence="3">
    <location>
        <position position="289"/>
    </location>
    <ligand>
        <name>FAD</name>
        <dbReference type="ChEBI" id="CHEBI:57692"/>
    </ligand>
</feature>
<comment type="similarity">
    <text evidence="1">Belongs to the ETF alpha-subunit/FixB family.</text>
</comment>
<dbReference type="InterPro" id="IPR029035">
    <property type="entry name" value="DHS-like_NAD/FAD-binding_dom"/>
</dbReference>
<dbReference type="PANTHER" id="PTHR43153:SF1">
    <property type="entry name" value="ELECTRON TRANSFER FLAVOPROTEIN SUBUNIT ALPHA, MITOCHONDRIAL"/>
    <property type="match status" value="1"/>
</dbReference>
<dbReference type="SMART" id="SM00893">
    <property type="entry name" value="ETF"/>
    <property type="match status" value="1"/>
</dbReference>
<keyword evidence="2" id="KW-0249">Electron transport</keyword>
<dbReference type="SUPFAM" id="SSF52467">
    <property type="entry name" value="DHS-like NAD/FAD-binding domain"/>
    <property type="match status" value="1"/>
</dbReference>
<evidence type="ECO:0000256" key="1">
    <source>
        <dbReference type="ARBA" id="ARBA00005817"/>
    </source>
</evidence>
<name>A0A1H0U320_9BACT</name>
<dbReference type="GO" id="GO:0009055">
    <property type="term" value="F:electron transfer activity"/>
    <property type="evidence" value="ECO:0007669"/>
    <property type="project" value="InterPro"/>
</dbReference>
<dbReference type="Pfam" id="PF01012">
    <property type="entry name" value="ETF"/>
    <property type="match status" value="1"/>
</dbReference>
<evidence type="ECO:0000256" key="2">
    <source>
        <dbReference type="ARBA" id="ARBA00022982"/>
    </source>
</evidence>
<dbReference type="Pfam" id="PF00766">
    <property type="entry name" value="ETF_alpha"/>
    <property type="match status" value="1"/>
</dbReference>
<reference evidence="5 6" key="1">
    <citation type="submission" date="2016-10" db="EMBL/GenBank/DDBJ databases">
        <authorList>
            <person name="de Groot N.N."/>
        </authorList>
    </citation>
    <scope>NUCLEOTIDE SEQUENCE [LARGE SCALE GENOMIC DNA]</scope>
    <source>
        <strain evidence="5 6">DSM 12130</strain>
    </source>
</reference>
<gene>
    <name evidence="5" type="ORF">SAMN05660330_03353</name>
</gene>
<keyword evidence="2" id="KW-0813">Transport</keyword>
<proteinExistence type="inferred from homology"/>
<keyword evidence="3" id="KW-0285">Flavoprotein</keyword>
<dbReference type="OrthoDB" id="9770286at2"/>
<dbReference type="EMBL" id="FNJI01000028">
    <property type="protein sequence ID" value="SDP60395.1"/>
    <property type="molecule type" value="Genomic_DNA"/>
</dbReference>
<dbReference type="PIRSF" id="PIRSF000089">
    <property type="entry name" value="Electra_flavoP_a"/>
    <property type="match status" value="1"/>
</dbReference>
<dbReference type="Gene3D" id="3.40.50.620">
    <property type="entry name" value="HUPs"/>
    <property type="match status" value="1"/>
</dbReference>
<sequence length="324" mass="34189">MILGVIEYEQSTMTELSLQMVTFGRDLAEKSGDEFVGLIIGASDNAPLIGELGRYGVAKVITAAHENLKDYAPVAWANTISQVIDQTQAKMVMAPGSDQGNEVMAHLAARSDLPMATNCAAVSADDLSRITRLRWGSSLMEEAILTGDCKLITIAPFVVEAAEGASHAEPAEESFEPTLSDQDIQVRLIRKEPDETEGITLKNASVVVGGGRGVGSPEAYSVLEELAKLLGGAVGCSRVATNNGWRPHSDQVGLTGTRISPELYIACGISGAIQHLVGCKGAGKIMVINKDPEAAFFGKADYGVIGDLHEVLPAIIEELKAQGV</sequence>
<organism evidence="5 6">
    <name type="scientific">Desulforhopalus singaporensis</name>
    <dbReference type="NCBI Taxonomy" id="91360"/>
    <lineage>
        <taxon>Bacteria</taxon>
        <taxon>Pseudomonadati</taxon>
        <taxon>Thermodesulfobacteriota</taxon>
        <taxon>Desulfobulbia</taxon>
        <taxon>Desulfobulbales</taxon>
        <taxon>Desulfocapsaceae</taxon>
        <taxon>Desulforhopalus</taxon>
    </lineage>
</organism>
<dbReference type="InterPro" id="IPR014730">
    <property type="entry name" value="ETF_a/b_N"/>
</dbReference>
<dbReference type="RefSeq" id="WP_092224903.1">
    <property type="nucleotide sequence ID" value="NZ_FNJI01000028.1"/>
</dbReference>
<dbReference type="Proteomes" id="UP000199073">
    <property type="component" value="Unassembled WGS sequence"/>
</dbReference>
<feature type="domain" description="Electron transfer flavoprotein alpha/beta-subunit N-terminal" evidence="4">
    <location>
        <begin position="2"/>
        <end position="186"/>
    </location>
</feature>
<feature type="binding site" evidence="3">
    <location>
        <position position="212"/>
    </location>
    <ligand>
        <name>FAD</name>
        <dbReference type="ChEBI" id="CHEBI:57692"/>
    </ligand>
</feature>
<accession>A0A1H0U320</accession>
<feature type="binding site" evidence="3">
    <location>
        <begin position="251"/>
        <end position="255"/>
    </location>
    <ligand>
        <name>FAD</name>
        <dbReference type="ChEBI" id="CHEBI:57692"/>
    </ligand>
</feature>
<dbReference type="GO" id="GO:0033539">
    <property type="term" value="P:fatty acid beta-oxidation using acyl-CoA dehydrogenase"/>
    <property type="evidence" value="ECO:0007669"/>
    <property type="project" value="TreeGrafter"/>
</dbReference>
<dbReference type="AlphaFoldDB" id="A0A1H0U320"/>